<keyword evidence="7" id="KW-0479">Metal-binding</keyword>
<comment type="caution">
    <text evidence="22">The sequence shown here is derived from an EMBL/GenBank/DDBJ whole genome shotgun (WGS) entry which is preliminary data.</text>
</comment>
<accession>A0A926ZFA6</accession>
<evidence type="ECO:0000256" key="18">
    <source>
        <dbReference type="SAM" id="Coils"/>
    </source>
</evidence>
<dbReference type="SUPFAM" id="SSF103190">
    <property type="entry name" value="Sensory domain-like"/>
    <property type="match status" value="1"/>
</dbReference>
<keyword evidence="6 19" id="KW-0812">Transmembrane</keyword>
<evidence type="ECO:0000256" key="7">
    <source>
        <dbReference type="ARBA" id="ARBA00022723"/>
    </source>
</evidence>
<keyword evidence="12" id="KW-0115">cAMP biosynthesis</keyword>
<evidence type="ECO:0000256" key="12">
    <source>
        <dbReference type="ARBA" id="ARBA00022998"/>
    </source>
</evidence>
<dbReference type="PANTHER" id="PTHR11920">
    <property type="entry name" value="GUANYLYL CYCLASE"/>
    <property type="match status" value="1"/>
</dbReference>
<evidence type="ECO:0000256" key="3">
    <source>
        <dbReference type="ARBA" id="ARBA00012201"/>
    </source>
</evidence>
<keyword evidence="23" id="KW-1185">Reference proteome</keyword>
<dbReference type="GO" id="GO:0005524">
    <property type="term" value="F:ATP binding"/>
    <property type="evidence" value="ECO:0007669"/>
    <property type="project" value="UniProtKB-KW"/>
</dbReference>
<dbReference type="InterPro" id="IPR003660">
    <property type="entry name" value="HAMP_dom"/>
</dbReference>
<dbReference type="Proteomes" id="UP000641646">
    <property type="component" value="Unassembled WGS sequence"/>
</dbReference>
<dbReference type="PANTHER" id="PTHR11920:SF335">
    <property type="entry name" value="GUANYLATE CYCLASE"/>
    <property type="match status" value="1"/>
</dbReference>
<dbReference type="SUPFAM" id="SSF55073">
    <property type="entry name" value="Nucleotide cyclase"/>
    <property type="match status" value="1"/>
</dbReference>
<gene>
    <name evidence="22" type="ORF">H6G03_01885</name>
</gene>
<evidence type="ECO:0000256" key="4">
    <source>
        <dbReference type="ARBA" id="ARBA00021420"/>
    </source>
</evidence>
<dbReference type="InterPro" id="IPR029787">
    <property type="entry name" value="Nucleotide_cyclase"/>
</dbReference>
<dbReference type="SMART" id="SM00044">
    <property type="entry name" value="CYCc"/>
    <property type="match status" value="1"/>
</dbReference>
<dbReference type="GO" id="GO:0006171">
    <property type="term" value="P:cAMP biosynthetic process"/>
    <property type="evidence" value="ECO:0007669"/>
    <property type="project" value="UniProtKB-KW"/>
</dbReference>
<evidence type="ECO:0000259" key="20">
    <source>
        <dbReference type="PROSITE" id="PS50125"/>
    </source>
</evidence>
<evidence type="ECO:0000313" key="23">
    <source>
        <dbReference type="Proteomes" id="UP000641646"/>
    </source>
</evidence>
<dbReference type="CDD" id="cd06225">
    <property type="entry name" value="HAMP"/>
    <property type="match status" value="1"/>
</dbReference>
<evidence type="ECO:0000256" key="9">
    <source>
        <dbReference type="ARBA" id="ARBA00022840"/>
    </source>
</evidence>
<dbReference type="Gene3D" id="1.10.8.500">
    <property type="entry name" value="HAMP domain in histidine kinase"/>
    <property type="match status" value="1"/>
</dbReference>
<dbReference type="Gene3D" id="3.30.70.1230">
    <property type="entry name" value="Nucleotide cyclase"/>
    <property type="match status" value="1"/>
</dbReference>
<reference evidence="22" key="1">
    <citation type="journal article" date="2015" name="ISME J.">
        <title>Draft Genome Sequence of Streptomyces incarnatus NRRL8089, which Produces the Nucleoside Antibiotic Sinefungin.</title>
        <authorList>
            <person name="Oshima K."/>
            <person name="Hattori M."/>
            <person name="Shimizu H."/>
            <person name="Fukuda K."/>
            <person name="Nemoto M."/>
            <person name="Inagaki K."/>
            <person name="Tamura T."/>
        </authorList>
    </citation>
    <scope>NUCLEOTIDE SEQUENCE</scope>
    <source>
        <strain evidence="22">FACHB-1375</strain>
    </source>
</reference>
<dbReference type="CDD" id="cd07302">
    <property type="entry name" value="CHD"/>
    <property type="match status" value="1"/>
</dbReference>
<dbReference type="Pfam" id="PF00672">
    <property type="entry name" value="HAMP"/>
    <property type="match status" value="1"/>
</dbReference>
<dbReference type="InterPro" id="IPR001054">
    <property type="entry name" value="A/G_cyclase"/>
</dbReference>
<feature type="coiled-coil region" evidence="18">
    <location>
        <begin position="420"/>
        <end position="454"/>
    </location>
</feature>
<name>A0A926ZFA6_9CYAN</name>
<keyword evidence="10" id="KW-0460">Magnesium</keyword>
<keyword evidence="8" id="KW-0547">Nucleotide-binding</keyword>
<evidence type="ECO:0000256" key="14">
    <source>
        <dbReference type="ARBA" id="ARBA00023239"/>
    </source>
</evidence>
<dbReference type="InterPro" id="IPR033479">
    <property type="entry name" value="dCache_1"/>
</dbReference>
<keyword evidence="9" id="KW-0067">ATP-binding</keyword>
<dbReference type="PROSITE" id="PS50885">
    <property type="entry name" value="HAMP"/>
    <property type="match status" value="1"/>
</dbReference>
<feature type="domain" description="Guanylate cyclase" evidence="20">
    <location>
        <begin position="486"/>
        <end position="613"/>
    </location>
</feature>
<evidence type="ECO:0000256" key="11">
    <source>
        <dbReference type="ARBA" id="ARBA00022989"/>
    </source>
</evidence>
<feature type="transmembrane region" description="Helical" evidence="19">
    <location>
        <begin position="21"/>
        <end position="43"/>
    </location>
</feature>
<dbReference type="AlphaFoldDB" id="A0A926ZFA6"/>
<evidence type="ECO:0000256" key="5">
    <source>
        <dbReference type="ARBA" id="ARBA00022475"/>
    </source>
</evidence>
<dbReference type="EMBL" id="JACJPW010000003">
    <property type="protein sequence ID" value="MBD2179872.1"/>
    <property type="molecule type" value="Genomic_DNA"/>
</dbReference>
<dbReference type="EC" id="4.6.1.1" evidence="3"/>
<evidence type="ECO:0000256" key="13">
    <source>
        <dbReference type="ARBA" id="ARBA00023136"/>
    </source>
</evidence>
<dbReference type="GO" id="GO:0005886">
    <property type="term" value="C:plasma membrane"/>
    <property type="evidence" value="ECO:0007669"/>
    <property type="project" value="UniProtKB-SubCell"/>
</dbReference>
<dbReference type="GO" id="GO:0035556">
    <property type="term" value="P:intracellular signal transduction"/>
    <property type="evidence" value="ECO:0007669"/>
    <property type="project" value="InterPro"/>
</dbReference>
<evidence type="ECO:0000256" key="10">
    <source>
        <dbReference type="ARBA" id="ARBA00022842"/>
    </source>
</evidence>
<dbReference type="CDD" id="cd12913">
    <property type="entry name" value="PDC1_MCP_like"/>
    <property type="match status" value="1"/>
</dbReference>
<keyword evidence="11 19" id="KW-1133">Transmembrane helix</keyword>
<keyword evidence="13 19" id="KW-0472">Membrane</keyword>
<evidence type="ECO:0000256" key="6">
    <source>
        <dbReference type="ARBA" id="ARBA00022692"/>
    </source>
</evidence>
<reference evidence="22" key="2">
    <citation type="submission" date="2020-08" db="EMBL/GenBank/DDBJ databases">
        <authorList>
            <person name="Chen M."/>
            <person name="Teng W."/>
            <person name="Zhao L."/>
            <person name="Hu C."/>
            <person name="Zhou Y."/>
            <person name="Han B."/>
            <person name="Song L."/>
            <person name="Shu W."/>
        </authorList>
    </citation>
    <scope>NUCLEOTIDE SEQUENCE</scope>
    <source>
        <strain evidence="22">FACHB-1375</strain>
    </source>
</reference>
<organism evidence="22 23">
    <name type="scientific">Aerosakkonema funiforme FACHB-1375</name>
    <dbReference type="NCBI Taxonomy" id="2949571"/>
    <lineage>
        <taxon>Bacteria</taxon>
        <taxon>Bacillati</taxon>
        <taxon>Cyanobacteriota</taxon>
        <taxon>Cyanophyceae</taxon>
        <taxon>Oscillatoriophycideae</taxon>
        <taxon>Aerosakkonematales</taxon>
        <taxon>Aerosakkonemataceae</taxon>
        <taxon>Aerosakkonema</taxon>
    </lineage>
</organism>
<dbReference type="RefSeq" id="WP_190461505.1">
    <property type="nucleotide sequence ID" value="NZ_JACJPW010000003.1"/>
</dbReference>
<protein>
    <recommendedName>
        <fullName evidence="4">Adenylate cyclase</fullName>
        <ecNumber evidence="3">4.6.1.1</ecNumber>
    </recommendedName>
    <alternativeName>
        <fullName evidence="15">ATP pyrophosphate-lyase</fullName>
    </alternativeName>
    <alternativeName>
        <fullName evidence="16">Adenylyl cyclase</fullName>
    </alternativeName>
</protein>
<dbReference type="GO" id="GO:0046872">
    <property type="term" value="F:metal ion binding"/>
    <property type="evidence" value="ECO:0007669"/>
    <property type="project" value="UniProtKB-KW"/>
</dbReference>
<comment type="catalytic activity">
    <reaction evidence="1">
        <text>ATP = 3',5'-cyclic AMP + diphosphate</text>
        <dbReference type="Rhea" id="RHEA:15389"/>
        <dbReference type="ChEBI" id="CHEBI:30616"/>
        <dbReference type="ChEBI" id="CHEBI:33019"/>
        <dbReference type="ChEBI" id="CHEBI:58165"/>
        <dbReference type="EC" id="4.6.1.1"/>
    </reaction>
</comment>
<evidence type="ECO:0000259" key="21">
    <source>
        <dbReference type="PROSITE" id="PS50885"/>
    </source>
</evidence>
<comment type="subcellular location">
    <subcellularLocation>
        <location evidence="2">Cell membrane</location>
        <topology evidence="2">Multi-pass membrane protein</topology>
    </subcellularLocation>
</comment>
<evidence type="ECO:0000256" key="16">
    <source>
        <dbReference type="ARBA" id="ARBA00032637"/>
    </source>
</evidence>
<keyword evidence="18" id="KW-0175">Coiled coil</keyword>
<dbReference type="GO" id="GO:0004016">
    <property type="term" value="F:adenylate cyclase activity"/>
    <property type="evidence" value="ECO:0007669"/>
    <property type="project" value="UniProtKB-EC"/>
</dbReference>
<evidence type="ECO:0000313" key="22">
    <source>
        <dbReference type="EMBL" id="MBD2179872.1"/>
    </source>
</evidence>
<dbReference type="InterPro" id="IPR050401">
    <property type="entry name" value="Cyclic_nucleotide_synthase"/>
</dbReference>
<feature type="domain" description="HAMP" evidence="21">
    <location>
        <begin position="376"/>
        <end position="428"/>
    </location>
</feature>
<comment type="subunit">
    <text evidence="17">Homodimer. Can also exist as monomer.</text>
</comment>
<keyword evidence="5" id="KW-1003">Cell membrane</keyword>
<evidence type="ECO:0000256" key="1">
    <source>
        <dbReference type="ARBA" id="ARBA00001593"/>
    </source>
</evidence>
<dbReference type="Pfam" id="PF00211">
    <property type="entry name" value="Guanylate_cyc"/>
    <property type="match status" value="1"/>
</dbReference>
<dbReference type="SMART" id="SM00304">
    <property type="entry name" value="HAMP"/>
    <property type="match status" value="1"/>
</dbReference>
<evidence type="ECO:0000256" key="15">
    <source>
        <dbReference type="ARBA" id="ARBA00032597"/>
    </source>
</evidence>
<evidence type="ECO:0000256" key="17">
    <source>
        <dbReference type="ARBA" id="ARBA00064436"/>
    </source>
</evidence>
<dbReference type="SUPFAM" id="SSF158472">
    <property type="entry name" value="HAMP domain-like"/>
    <property type="match status" value="1"/>
</dbReference>
<dbReference type="Pfam" id="PF02743">
    <property type="entry name" value="dCache_1"/>
    <property type="match status" value="1"/>
</dbReference>
<dbReference type="InterPro" id="IPR029151">
    <property type="entry name" value="Sensor-like_sf"/>
</dbReference>
<sequence length="658" mass="73932">MPLNRLRPYIGKGYRQIPLRLALVVPFVLQISAAVGLTGYLSFRNGEQAVNEVAQQLRLEIGDRIHQALTYYLETPNTLNRVNINAMRLGQLNLEDTGSLTRQFWSQRLLIDKDKVSAIYFGSATGEFFGLGFQDNKRWEIGRAGKSTGGKFFSFDIDPEGNPTRLLQVGNAYDPRVRPWYKKAVQKGRETWSEIYIDFKEPRLKVTLAQPIYGKTSELRGVVGVDFVLSHMQEYLKQLKIGKTGLTFIMERSGEMVASSTEEEPLLRDSHGKVKARLWARNSRIPLIKAAIEYLDKSANFEKIDTTKQFIFRTADRQQFLQITPLKDNKGIDWLIVVIIPKTDFMEQINANNRMTFLLSLTALSISISCGFLTSRWIAIPISRLGTASQKIANGQLAQKVEGGSIAELNILAQSFNKMAAQLQESFLALEKANEELEQRVIERTAALQIEQEKSERLLLNILPKPIAEKLKNDTSAIAEQFNEVTILFADIVGFTPLSAQISPIELVNLLNEIFSKFDQLAEQHGLEKIKTIGDAYMVVGGLPIPRHDHAEAVAAMALDMQKAIVQFRTHTGEPFQIRIGINSGPVVAGAIGLKKFIYDLWGNTVNVASRMESQGLPGCIQVSFDTYQQLKDKFILEERGIISVKGKGEMKTYWLKG</sequence>
<evidence type="ECO:0000256" key="2">
    <source>
        <dbReference type="ARBA" id="ARBA00004651"/>
    </source>
</evidence>
<evidence type="ECO:0000256" key="8">
    <source>
        <dbReference type="ARBA" id="ARBA00022741"/>
    </source>
</evidence>
<keyword evidence="14" id="KW-0456">Lyase</keyword>
<dbReference type="Gene3D" id="3.30.450.20">
    <property type="entry name" value="PAS domain"/>
    <property type="match status" value="2"/>
</dbReference>
<proteinExistence type="predicted"/>
<evidence type="ECO:0000256" key="19">
    <source>
        <dbReference type="SAM" id="Phobius"/>
    </source>
</evidence>
<dbReference type="FunFam" id="3.30.70.1230:FF:000033">
    <property type="entry name" value="Adenylate cyclase"/>
    <property type="match status" value="1"/>
</dbReference>
<dbReference type="PROSITE" id="PS50125">
    <property type="entry name" value="GUANYLATE_CYCLASE_2"/>
    <property type="match status" value="1"/>
</dbReference>